<keyword evidence="2" id="KW-1185">Reference proteome</keyword>
<comment type="caution">
    <text evidence="1">The sequence shown here is derived from an EMBL/GenBank/DDBJ whole genome shotgun (WGS) entry which is preliminary data.</text>
</comment>
<reference evidence="1" key="1">
    <citation type="submission" date="2019-10" db="EMBL/GenBank/DDBJ databases">
        <authorList>
            <consortium name="DOE Joint Genome Institute"/>
            <person name="Kuo A."/>
            <person name="Miyauchi S."/>
            <person name="Kiss E."/>
            <person name="Drula E."/>
            <person name="Kohler A."/>
            <person name="Sanchez-Garcia M."/>
            <person name="Andreopoulos B."/>
            <person name="Barry K.W."/>
            <person name="Bonito G."/>
            <person name="Buee M."/>
            <person name="Carver A."/>
            <person name="Chen C."/>
            <person name="Cichocki N."/>
            <person name="Clum A."/>
            <person name="Culley D."/>
            <person name="Crous P.W."/>
            <person name="Fauchery L."/>
            <person name="Girlanda M."/>
            <person name="Hayes R."/>
            <person name="Keri Z."/>
            <person name="Labutti K."/>
            <person name="Lipzen A."/>
            <person name="Lombard V."/>
            <person name="Magnuson J."/>
            <person name="Maillard F."/>
            <person name="Morin E."/>
            <person name="Murat C."/>
            <person name="Nolan M."/>
            <person name="Ohm R."/>
            <person name="Pangilinan J."/>
            <person name="Pereira M."/>
            <person name="Perotto S."/>
            <person name="Peter M."/>
            <person name="Riley R."/>
            <person name="Sitrit Y."/>
            <person name="Stielow B."/>
            <person name="Szollosi G."/>
            <person name="Zifcakova L."/>
            <person name="Stursova M."/>
            <person name="Spatafora J.W."/>
            <person name="Tedersoo L."/>
            <person name="Vaario L.-M."/>
            <person name="Yamada A."/>
            <person name="Yan M."/>
            <person name="Wang P."/>
            <person name="Xu J."/>
            <person name="Bruns T."/>
            <person name="Baldrian P."/>
            <person name="Vilgalys R."/>
            <person name="Henrissat B."/>
            <person name="Grigoriev I.V."/>
            <person name="Hibbett D."/>
            <person name="Nagy L.G."/>
            <person name="Martin F.M."/>
        </authorList>
    </citation>
    <scope>NUCLEOTIDE SEQUENCE</scope>
    <source>
        <strain evidence="1">P2</strain>
    </source>
</reference>
<sequence length="320" mass="35249">MDLKWVDETLDTLQSWILGEKVDEEQEDQDEERFKNLEEMMRMAESEDRHSEDRAWSMLSPQGTEDAHGSTTTQNHTTAGPLTQPGKVEPTKSQTRGYLIPDADEASVPHSKQIRRRPSTPPVEEDDLGIDNDELNAKDDRPGLYDNASSSDGNKQNEGWATPTPSCVGPRVAKPSSSSKKKQPSHKSQNNSMDSTAFRTSPPSIPPSALFETQGPVPGSHLSQRLRTTSRVSQDHGTSQAPDAQHEDQEAGENDPQMPPSKIQCKRPTPTYKDNNGLASTTRVSQAPVPRSKFTPHLSQMPISVPQKTRSPAPPVRSTS</sequence>
<evidence type="ECO:0000313" key="2">
    <source>
        <dbReference type="Proteomes" id="UP000886501"/>
    </source>
</evidence>
<proteinExistence type="predicted"/>
<name>A0ACB6YY05_THEGA</name>
<evidence type="ECO:0000313" key="1">
    <source>
        <dbReference type="EMBL" id="KAF9642167.1"/>
    </source>
</evidence>
<dbReference type="EMBL" id="MU118637">
    <property type="protein sequence ID" value="KAF9642167.1"/>
    <property type="molecule type" value="Genomic_DNA"/>
</dbReference>
<dbReference type="Proteomes" id="UP000886501">
    <property type="component" value="Unassembled WGS sequence"/>
</dbReference>
<organism evidence="1 2">
    <name type="scientific">Thelephora ganbajun</name>
    <name type="common">Ganba fungus</name>
    <dbReference type="NCBI Taxonomy" id="370292"/>
    <lineage>
        <taxon>Eukaryota</taxon>
        <taxon>Fungi</taxon>
        <taxon>Dikarya</taxon>
        <taxon>Basidiomycota</taxon>
        <taxon>Agaricomycotina</taxon>
        <taxon>Agaricomycetes</taxon>
        <taxon>Thelephorales</taxon>
        <taxon>Thelephoraceae</taxon>
        <taxon>Thelephora</taxon>
    </lineage>
</organism>
<protein>
    <submittedName>
        <fullName evidence="1">Uncharacterized protein</fullName>
    </submittedName>
</protein>
<gene>
    <name evidence="1" type="ORF">BDM02DRAFT_3193772</name>
</gene>
<reference evidence="1" key="2">
    <citation type="journal article" date="2020" name="Nat. Commun.">
        <title>Large-scale genome sequencing of mycorrhizal fungi provides insights into the early evolution of symbiotic traits.</title>
        <authorList>
            <person name="Miyauchi S."/>
            <person name="Kiss E."/>
            <person name="Kuo A."/>
            <person name="Drula E."/>
            <person name="Kohler A."/>
            <person name="Sanchez-Garcia M."/>
            <person name="Morin E."/>
            <person name="Andreopoulos B."/>
            <person name="Barry K.W."/>
            <person name="Bonito G."/>
            <person name="Buee M."/>
            <person name="Carver A."/>
            <person name="Chen C."/>
            <person name="Cichocki N."/>
            <person name="Clum A."/>
            <person name="Culley D."/>
            <person name="Crous P.W."/>
            <person name="Fauchery L."/>
            <person name="Girlanda M."/>
            <person name="Hayes R.D."/>
            <person name="Keri Z."/>
            <person name="LaButti K."/>
            <person name="Lipzen A."/>
            <person name="Lombard V."/>
            <person name="Magnuson J."/>
            <person name="Maillard F."/>
            <person name="Murat C."/>
            <person name="Nolan M."/>
            <person name="Ohm R.A."/>
            <person name="Pangilinan J."/>
            <person name="Pereira M.F."/>
            <person name="Perotto S."/>
            <person name="Peter M."/>
            <person name="Pfister S."/>
            <person name="Riley R."/>
            <person name="Sitrit Y."/>
            <person name="Stielow J.B."/>
            <person name="Szollosi G."/>
            <person name="Zifcakova L."/>
            <person name="Stursova M."/>
            <person name="Spatafora J.W."/>
            <person name="Tedersoo L."/>
            <person name="Vaario L.M."/>
            <person name="Yamada A."/>
            <person name="Yan M."/>
            <person name="Wang P."/>
            <person name="Xu J."/>
            <person name="Bruns T."/>
            <person name="Baldrian P."/>
            <person name="Vilgalys R."/>
            <person name="Dunand C."/>
            <person name="Henrissat B."/>
            <person name="Grigoriev I.V."/>
            <person name="Hibbett D."/>
            <person name="Nagy L.G."/>
            <person name="Martin F.M."/>
        </authorList>
    </citation>
    <scope>NUCLEOTIDE SEQUENCE</scope>
    <source>
        <strain evidence="1">P2</strain>
    </source>
</reference>
<accession>A0ACB6YY05</accession>